<accession>A0A1Y1S439</accession>
<protein>
    <submittedName>
        <fullName evidence="1">Uncharacterized protein</fullName>
    </submittedName>
</protein>
<organism evidence="1 2">
    <name type="scientific">Enterospora canceri</name>
    <dbReference type="NCBI Taxonomy" id="1081671"/>
    <lineage>
        <taxon>Eukaryota</taxon>
        <taxon>Fungi</taxon>
        <taxon>Fungi incertae sedis</taxon>
        <taxon>Microsporidia</taxon>
        <taxon>Enterocytozoonidae</taxon>
        <taxon>Enterospora</taxon>
    </lineage>
</organism>
<dbReference type="AlphaFoldDB" id="A0A1Y1S439"/>
<proteinExistence type="predicted"/>
<dbReference type="EMBL" id="LWDP01000200">
    <property type="protein sequence ID" value="ORD93120.1"/>
    <property type="molecule type" value="Genomic_DNA"/>
</dbReference>
<gene>
    <name evidence="1" type="ORF">ECANGB1_1127</name>
</gene>
<evidence type="ECO:0000313" key="2">
    <source>
        <dbReference type="Proteomes" id="UP000192639"/>
    </source>
</evidence>
<dbReference type="Proteomes" id="UP000192639">
    <property type="component" value="Unassembled WGS sequence"/>
</dbReference>
<evidence type="ECO:0000313" key="1">
    <source>
        <dbReference type="EMBL" id="ORD93120.1"/>
    </source>
</evidence>
<reference evidence="1 2" key="1">
    <citation type="journal article" date="2017" name="Environ. Microbiol.">
        <title>Decay of the glycolytic pathway and adaptation to intranuclear parasitism within Enterocytozoonidae microsporidia.</title>
        <authorList>
            <person name="Wiredu Boakye D."/>
            <person name="Jaroenlak P."/>
            <person name="Prachumwat A."/>
            <person name="Williams T.A."/>
            <person name="Bateman K.S."/>
            <person name="Itsathitphaisarn O."/>
            <person name="Sritunyalucksana K."/>
            <person name="Paszkiewicz K.H."/>
            <person name="Moore K.A."/>
            <person name="Stentiford G.D."/>
            <person name="Williams B.A."/>
        </authorList>
    </citation>
    <scope>NUCLEOTIDE SEQUENCE [LARGE SCALE GENOMIC DNA]</scope>
    <source>
        <strain evidence="1 2">GB1</strain>
    </source>
</reference>
<dbReference type="VEuPathDB" id="MicrosporidiaDB:ECANGB1_1127"/>
<comment type="caution">
    <text evidence="1">The sequence shown here is derived from an EMBL/GenBank/DDBJ whole genome shotgun (WGS) entry which is preliminary data.</text>
</comment>
<keyword evidence="2" id="KW-1185">Reference proteome</keyword>
<name>A0A1Y1S439_9MICR</name>
<sequence>MNYLIIVKAAIYFERIRNKEREYIQHRDTYKKEVEMIEIDSCAFKSDPLEVSYAEFEKLYRFFIFRYNNYNSTEDGTTKKLKHMSHRLPKVIDLLEERYNKGNDGTKYKTRTEIYVQLYKCLMLMLDVDLYITRRDALVNQAAFLKKAYLKHIFKVSNLDATRIIRAHNALKASIYLFIGLKAKYETYKKSIKRLKSIIDVIDQQYSGQ</sequence>